<feature type="disulfide bond" evidence="14">
    <location>
        <begin position="50"/>
        <end position="62"/>
    </location>
</feature>
<dbReference type="InterPro" id="IPR036055">
    <property type="entry name" value="LDL_receptor-like_sf"/>
</dbReference>
<dbReference type="GO" id="GO:0006898">
    <property type="term" value="P:receptor-mediated endocytosis"/>
    <property type="evidence" value="ECO:0007669"/>
    <property type="project" value="TreeGrafter"/>
</dbReference>
<dbReference type="GO" id="GO:0042562">
    <property type="term" value="F:hormone binding"/>
    <property type="evidence" value="ECO:0007669"/>
    <property type="project" value="TreeGrafter"/>
</dbReference>
<comment type="subcellular location">
    <subcellularLocation>
        <location evidence="1">Cell membrane</location>
        <topology evidence="1">Single-pass type I membrane protein</topology>
    </subcellularLocation>
    <subcellularLocation>
        <location evidence="2">Secreted</location>
    </subcellularLocation>
</comment>
<dbReference type="InterPro" id="IPR002172">
    <property type="entry name" value="LDrepeatLR_classA_rpt"/>
</dbReference>
<evidence type="ECO:0000256" key="5">
    <source>
        <dbReference type="ARBA" id="ARBA00022536"/>
    </source>
</evidence>
<keyword evidence="16" id="KW-1185">Reference proteome</keyword>
<dbReference type="SUPFAM" id="SSF57424">
    <property type="entry name" value="LDL receptor-like module"/>
    <property type="match status" value="7"/>
</dbReference>
<dbReference type="InterPro" id="IPR023415">
    <property type="entry name" value="LDLR_class-A_CS"/>
</dbReference>
<dbReference type="Pfam" id="PF00057">
    <property type="entry name" value="Ldl_recept_a"/>
    <property type="match status" value="6"/>
</dbReference>
<keyword evidence="4" id="KW-0964">Secreted</keyword>
<feature type="disulfide bond" evidence="14">
    <location>
        <begin position="57"/>
        <end position="75"/>
    </location>
</feature>
<feature type="disulfide bond" evidence="14">
    <location>
        <begin position="313"/>
        <end position="331"/>
    </location>
</feature>
<dbReference type="Ensembl" id="ENSXCOT00000000206.1">
    <property type="protein sequence ID" value="ENSXCOP00000000200.1"/>
    <property type="gene ID" value="ENSXCOG00000000198.1"/>
</dbReference>
<feature type="disulfide bond" evidence="14">
    <location>
        <begin position="325"/>
        <end position="340"/>
    </location>
</feature>
<dbReference type="Gene3D" id="4.10.400.10">
    <property type="entry name" value="Low-density Lipoprotein Receptor"/>
    <property type="match status" value="7"/>
</dbReference>
<name>A0A3B5KQP4_9TELE</name>
<dbReference type="AlphaFoldDB" id="A0A3B5KQP4"/>
<evidence type="ECO:0000313" key="15">
    <source>
        <dbReference type="Ensembl" id="ENSXCOP00000000200.1"/>
    </source>
</evidence>
<feature type="disulfide bond" evidence="14">
    <location>
        <begin position="180"/>
        <end position="192"/>
    </location>
</feature>
<keyword evidence="8" id="KW-0677">Repeat</keyword>
<dbReference type="Proteomes" id="UP000261380">
    <property type="component" value="Unplaced"/>
</dbReference>
<keyword evidence="3" id="KW-1003">Cell membrane</keyword>
<accession>A0A3B5KQP4</accession>
<sequence>LLGKCVETLDIENCTENLLLTERTPDYLACDRVNDCGDGSDELNCKYDTCSSSQFTCGNGACIPASYTCDGSNDCLDGSDEADSLCVTLQPTCSPQQCVPIWWKCDGQSDCGDGSDEPQTCPPRYCRIGQFQCRDGNCTFPGFLCDGHPDCPDSSDEDAALCSMGSVHVVFCVLVGDHRCEVNQFQCKNKKCIPVSWHCDGFTDCSDGSDEDAETCAQKTCRPGEFKCANGRCLPSSYVCDAQDDCGDGSDEPFETCSKYQNGSGGGLVLLERLARFCTFRSHLSHCFCVNNCASLTGREPTLAPCTLEEFKCTNGHCVALAYVCDHNDNCGDHTDEMGCSE</sequence>
<keyword evidence="13" id="KW-0325">Glycoprotein</keyword>
<dbReference type="PANTHER" id="PTHR22722">
    <property type="entry name" value="LOW-DENSITY LIPOPROTEIN RECEPTOR-RELATED PROTEIN 2-RELATED"/>
    <property type="match status" value="1"/>
</dbReference>
<evidence type="ECO:0000256" key="2">
    <source>
        <dbReference type="ARBA" id="ARBA00004613"/>
    </source>
</evidence>
<dbReference type="GO" id="GO:0005576">
    <property type="term" value="C:extracellular region"/>
    <property type="evidence" value="ECO:0007669"/>
    <property type="project" value="UniProtKB-SubCell"/>
</dbReference>
<feature type="disulfide bond" evidence="14">
    <location>
        <begin position="86"/>
        <end position="98"/>
    </location>
</feature>
<evidence type="ECO:0000256" key="11">
    <source>
        <dbReference type="ARBA" id="ARBA00023157"/>
    </source>
</evidence>
<dbReference type="STRING" id="32473.ENSXCOP00000000200"/>
<evidence type="ECO:0000256" key="3">
    <source>
        <dbReference type="ARBA" id="ARBA00022475"/>
    </source>
</evidence>
<feature type="disulfide bond" evidence="14">
    <location>
        <begin position="306"/>
        <end position="318"/>
    </location>
</feature>
<reference evidence="15" key="2">
    <citation type="submission" date="2025-09" db="UniProtKB">
        <authorList>
            <consortium name="Ensembl"/>
        </authorList>
    </citation>
    <scope>IDENTIFICATION</scope>
</reference>
<dbReference type="PANTHER" id="PTHR22722:SF11">
    <property type="entry name" value="LOW-DENSITY LIPOPROTEIN RECEPTOR-RELATED PROTEIN 2"/>
    <property type="match status" value="1"/>
</dbReference>
<feature type="disulfide bond" evidence="14">
    <location>
        <begin position="133"/>
        <end position="151"/>
    </location>
</feature>
<evidence type="ECO:0000256" key="8">
    <source>
        <dbReference type="ARBA" id="ARBA00022737"/>
    </source>
</evidence>
<keyword evidence="12" id="KW-0675">Receptor</keyword>
<dbReference type="CDD" id="cd00112">
    <property type="entry name" value="LDLa"/>
    <property type="match status" value="6"/>
</dbReference>
<dbReference type="GO" id="GO:0016324">
    <property type="term" value="C:apical plasma membrane"/>
    <property type="evidence" value="ECO:0007669"/>
    <property type="project" value="TreeGrafter"/>
</dbReference>
<dbReference type="GeneTree" id="ENSGT00940000165170"/>
<evidence type="ECO:0000256" key="6">
    <source>
        <dbReference type="ARBA" id="ARBA00022583"/>
    </source>
</evidence>
<reference evidence="15" key="1">
    <citation type="submission" date="2025-08" db="UniProtKB">
        <authorList>
            <consortium name="Ensembl"/>
        </authorList>
    </citation>
    <scope>IDENTIFICATION</scope>
</reference>
<feature type="disulfide bond" evidence="14">
    <location>
        <begin position="187"/>
        <end position="205"/>
    </location>
</feature>
<keyword evidence="7" id="KW-0812">Transmembrane</keyword>
<evidence type="ECO:0000313" key="16">
    <source>
        <dbReference type="Proteomes" id="UP000261380"/>
    </source>
</evidence>
<keyword evidence="6" id="KW-0254">Endocytosis</keyword>
<feature type="disulfide bond" evidence="14">
    <location>
        <begin position="228"/>
        <end position="246"/>
    </location>
</feature>
<evidence type="ECO:0000256" key="4">
    <source>
        <dbReference type="ARBA" id="ARBA00022525"/>
    </source>
</evidence>
<evidence type="ECO:0000256" key="1">
    <source>
        <dbReference type="ARBA" id="ARBA00004251"/>
    </source>
</evidence>
<evidence type="ECO:0000256" key="14">
    <source>
        <dbReference type="PROSITE-ProRule" id="PRU00124"/>
    </source>
</evidence>
<dbReference type="FunFam" id="4.10.400.10:FF:000030">
    <property type="entry name" value="Sortilin related receptor 1"/>
    <property type="match status" value="1"/>
</dbReference>
<feature type="disulfide bond" evidence="14">
    <location>
        <begin position="93"/>
        <end position="111"/>
    </location>
</feature>
<evidence type="ECO:0000256" key="13">
    <source>
        <dbReference type="ARBA" id="ARBA00023180"/>
    </source>
</evidence>
<dbReference type="InterPro" id="IPR051221">
    <property type="entry name" value="LDLR-related"/>
</dbReference>
<organism evidence="15 16">
    <name type="scientific">Xiphophorus couchianus</name>
    <name type="common">Monterrey platyfish</name>
    <dbReference type="NCBI Taxonomy" id="32473"/>
    <lineage>
        <taxon>Eukaryota</taxon>
        <taxon>Metazoa</taxon>
        <taxon>Chordata</taxon>
        <taxon>Craniata</taxon>
        <taxon>Vertebrata</taxon>
        <taxon>Euteleostomi</taxon>
        <taxon>Actinopterygii</taxon>
        <taxon>Neopterygii</taxon>
        <taxon>Teleostei</taxon>
        <taxon>Neoteleostei</taxon>
        <taxon>Acanthomorphata</taxon>
        <taxon>Ovalentaria</taxon>
        <taxon>Atherinomorphae</taxon>
        <taxon>Cyprinodontiformes</taxon>
        <taxon>Poeciliidae</taxon>
        <taxon>Poeciliinae</taxon>
        <taxon>Xiphophorus</taxon>
    </lineage>
</organism>
<comment type="caution">
    <text evidence="14">Lacks conserved residue(s) required for the propagation of feature annotation.</text>
</comment>
<proteinExistence type="predicted"/>
<keyword evidence="9" id="KW-1133">Transmembrane helix</keyword>
<dbReference type="FunFam" id="4.10.400.10:FF:000011">
    <property type="entry name" value="Low-density lipoprotein receptor-related protein 1"/>
    <property type="match status" value="1"/>
</dbReference>
<evidence type="ECO:0000256" key="10">
    <source>
        <dbReference type="ARBA" id="ARBA00023136"/>
    </source>
</evidence>
<keyword evidence="10" id="KW-0472">Membrane</keyword>
<dbReference type="PROSITE" id="PS50068">
    <property type="entry name" value="LDLRA_2"/>
    <property type="match status" value="6"/>
</dbReference>
<dbReference type="PRINTS" id="PR00261">
    <property type="entry name" value="LDLRECEPTOR"/>
</dbReference>
<evidence type="ECO:0000256" key="7">
    <source>
        <dbReference type="ARBA" id="ARBA00022692"/>
    </source>
</evidence>
<keyword evidence="5" id="KW-0245">EGF-like domain</keyword>
<evidence type="ECO:0000256" key="12">
    <source>
        <dbReference type="ARBA" id="ARBA00023170"/>
    </source>
</evidence>
<keyword evidence="11 14" id="KW-1015">Disulfide bond</keyword>
<dbReference type="GO" id="GO:0043235">
    <property type="term" value="C:receptor complex"/>
    <property type="evidence" value="ECO:0007669"/>
    <property type="project" value="TreeGrafter"/>
</dbReference>
<evidence type="ECO:0000256" key="9">
    <source>
        <dbReference type="ARBA" id="ARBA00022989"/>
    </source>
</evidence>
<dbReference type="SMART" id="SM00192">
    <property type="entry name" value="LDLa"/>
    <property type="match status" value="7"/>
</dbReference>
<feature type="disulfide bond" evidence="14">
    <location>
        <begin position="126"/>
        <end position="138"/>
    </location>
</feature>
<dbReference type="FunFam" id="4.10.400.10:FF:000001">
    <property type="entry name" value="Low-density lipoprotein receptor-related protein 1"/>
    <property type="match status" value="1"/>
</dbReference>
<protein>
    <submittedName>
        <fullName evidence="15">Uncharacterized protein</fullName>
    </submittedName>
</protein>
<dbReference type="PROSITE" id="PS01209">
    <property type="entry name" value="LDLRA_1"/>
    <property type="match status" value="3"/>
</dbReference>
<feature type="disulfide bond" evidence="14">
    <location>
        <begin position="221"/>
        <end position="233"/>
    </location>
</feature>